<dbReference type="GO" id="GO:0042773">
    <property type="term" value="P:ATP synthesis coupled electron transport"/>
    <property type="evidence" value="ECO:0007669"/>
    <property type="project" value="InterPro"/>
</dbReference>
<keyword evidence="17" id="KW-0732">Signal</keyword>
<feature type="transmembrane region" description="Helical" evidence="16">
    <location>
        <begin position="434"/>
        <end position="452"/>
    </location>
</feature>
<dbReference type="PANTHER" id="PTHR43507:SF20">
    <property type="entry name" value="NADH-UBIQUINONE OXIDOREDUCTASE CHAIN 4"/>
    <property type="match status" value="1"/>
</dbReference>
<evidence type="ECO:0000256" key="8">
    <source>
        <dbReference type="ARBA" id="ARBA00022967"/>
    </source>
</evidence>
<evidence type="ECO:0000259" key="18">
    <source>
        <dbReference type="Pfam" id="PF00361"/>
    </source>
</evidence>
<evidence type="ECO:0000256" key="5">
    <source>
        <dbReference type="ARBA" id="ARBA00022448"/>
    </source>
</evidence>
<feature type="transmembrane region" description="Helical" evidence="16">
    <location>
        <begin position="27"/>
        <end position="44"/>
    </location>
</feature>
<evidence type="ECO:0000313" key="20">
    <source>
        <dbReference type="EMBL" id="WAB70004.1"/>
    </source>
</evidence>
<dbReference type="GO" id="GO:0015990">
    <property type="term" value="P:electron transport coupled proton transport"/>
    <property type="evidence" value="ECO:0007669"/>
    <property type="project" value="TreeGrafter"/>
</dbReference>
<feature type="domain" description="NADH:ubiquinone oxidoreductase chain 4 N-terminal" evidence="19">
    <location>
        <begin position="1"/>
        <end position="108"/>
    </location>
</feature>
<dbReference type="GO" id="GO:0008137">
    <property type="term" value="F:NADH dehydrogenase (ubiquinone) activity"/>
    <property type="evidence" value="ECO:0007669"/>
    <property type="project" value="UniProtKB-UniRule"/>
</dbReference>
<dbReference type="EMBL" id="OP572178">
    <property type="protein sequence ID" value="WAB70004.1"/>
    <property type="molecule type" value="Genomic_DNA"/>
</dbReference>
<feature type="signal peptide" evidence="17">
    <location>
        <begin position="1"/>
        <end position="17"/>
    </location>
</feature>
<feature type="transmembrane region" description="Helical" evidence="16">
    <location>
        <begin position="349"/>
        <end position="371"/>
    </location>
</feature>
<comment type="catalytic activity">
    <reaction evidence="15 16">
        <text>a ubiquinone + NADH + 5 H(+)(in) = a ubiquinol + NAD(+) + 4 H(+)(out)</text>
        <dbReference type="Rhea" id="RHEA:29091"/>
        <dbReference type="Rhea" id="RHEA-COMP:9565"/>
        <dbReference type="Rhea" id="RHEA-COMP:9566"/>
        <dbReference type="ChEBI" id="CHEBI:15378"/>
        <dbReference type="ChEBI" id="CHEBI:16389"/>
        <dbReference type="ChEBI" id="CHEBI:17976"/>
        <dbReference type="ChEBI" id="CHEBI:57540"/>
        <dbReference type="ChEBI" id="CHEBI:57945"/>
        <dbReference type="EC" id="7.1.1.2"/>
    </reaction>
</comment>
<dbReference type="InterPro" id="IPR000260">
    <property type="entry name" value="NADH4_N"/>
</dbReference>
<evidence type="ECO:0000256" key="6">
    <source>
        <dbReference type="ARBA" id="ARBA00022660"/>
    </source>
</evidence>
<dbReference type="EC" id="7.1.1.2" evidence="3 16"/>
<feature type="chain" id="PRO_5038848974" description="NADH-ubiquinone oxidoreductase chain 4" evidence="17">
    <location>
        <begin position="18"/>
        <end position="454"/>
    </location>
</feature>
<dbReference type="InterPro" id="IPR001750">
    <property type="entry name" value="ND/Mrp_TM"/>
</dbReference>
<evidence type="ECO:0000256" key="17">
    <source>
        <dbReference type="SAM" id="SignalP"/>
    </source>
</evidence>
<feature type="transmembrane region" description="Helical" evidence="16">
    <location>
        <begin position="391"/>
        <end position="413"/>
    </location>
</feature>
<dbReference type="Pfam" id="PF01059">
    <property type="entry name" value="Oxidored_q5_N"/>
    <property type="match status" value="1"/>
</dbReference>
<evidence type="ECO:0000259" key="19">
    <source>
        <dbReference type="Pfam" id="PF01059"/>
    </source>
</evidence>
<keyword evidence="14 16" id="KW-0472">Membrane</keyword>
<dbReference type="GO" id="GO:0048039">
    <property type="term" value="F:ubiquinone binding"/>
    <property type="evidence" value="ECO:0007669"/>
    <property type="project" value="TreeGrafter"/>
</dbReference>
<feature type="transmembrane region" description="Helical" evidence="16">
    <location>
        <begin position="93"/>
        <end position="110"/>
    </location>
</feature>
<evidence type="ECO:0000256" key="7">
    <source>
        <dbReference type="ARBA" id="ARBA00022692"/>
    </source>
</evidence>
<dbReference type="PRINTS" id="PR01437">
    <property type="entry name" value="NUOXDRDTASE4"/>
</dbReference>
<keyword evidence="11 16" id="KW-0520">NAD</keyword>
<keyword evidence="12 16" id="KW-0830">Ubiquinone</keyword>
<dbReference type="PANTHER" id="PTHR43507">
    <property type="entry name" value="NADH-UBIQUINONE OXIDOREDUCTASE CHAIN 4"/>
    <property type="match status" value="1"/>
</dbReference>
<accession>A0A9E8S9W1</accession>
<reference evidence="20" key="1">
    <citation type="journal article" date="2022" name="Org. Divers. Evol.">
        <title>Historical biogeography highlights the role of Miocene landscape changes on the diversification of a clade of Amazonian tree frogs.</title>
        <authorList>
            <person name="Ortiz D.A."/>
            <person name="Hoskin C.J."/>
            <person name="Werneck F.P."/>
            <person name="Rejaud A."/>
            <person name="Manzi S."/>
            <person name="Ron S.R."/>
            <person name="Fouquet A."/>
        </authorList>
    </citation>
    <scope>NUCLEOTIDE SEQUENCE</scope>
</reference>
<dbReference type="Pfam" id="PF00361">
    <property type="entry name" value="Proton_antipo_M"/>
    <property type="match status" value="1"/>
</dbReference>
<proteinExistence type="inferred from homology"/>
<dbReference type="GO" id="GO:0031966">
    <property type="term" value="C:mitochondrial membrane"/>
    <property type="evidence" value="ECO:0007669"/>
    <property type="project" value="UniProtKB-SubCell"/>
</dbReference>
<evidence type="ECO:0000256" key="14">
    <source>
        <dbReference type="ARBA" id="ARBA00023136"/>
    </source>
</evidence>
<keyword evidence="5 16" id="KW-0813">Transport</keyword>
<feature type="domain" description="NADH:quinone oxidoreductase/Mrp antiporter transmembrane" evidence="18">
    <location>
        <begin position="111"/>
        <end position="403"/>
    </location>
</feature>
<comment type="subcellular location">
    <subcellularLocation>
        <location evidence="1 16">Mitochondrion membrane</location>
        <topology evidence="1 16">Multi-pass membrane protein</topology>
    </subcellularLocation>
</comment>
<feature type="transmembrane region" description="Helical" evidence="16">
    <location>
        <begin position="116"/>
        <end position="135"/>
    </location>
</feature>
<keyword evidence="10 16" id="KW-1133">Transmembrane helix</keyword>
<evidence type="ECO:0000256" key="3">
    <source>
        <dbReference type="ARBA" id="ARBA00012944"/>
    </source>
</evidence>
<keyword evidence="7 16" id="KW-0812">Transmembrane</keyword>
<evidence type="ECO:0000256" key="16">
    <source>
        <dbReference type="RuleBase" id="RU003297"/>
    </source>
</evidence>
<feature type="transmembrane region" description="Helical" evidence="16">
    <location>
        <begin position="283"/>
        <end position="302"/>
    </location>
</feature>
<evidence type="ECO:0000256" key="9">
    <source>
        <dbReference type="ARBA" id="ARBA00022982"/>
    </source>
</evidence>
<comment type="function">
    <text evidence="16">Core subunit of the mitochondrial membrane respiratory chain NADH dehydrogenase (Complex I) which catalyzes electron transfer from NADH through the respiratory chain, using ubiquinone as an electron acceptor. Essential for the catalytic activity and assembly of complex I.</text>
</comment>
<evidence type="ECO:0000256" key="10">
    <source>
        <dbReference type="ARBA" id="ARBA00022989"/>
    </source>
</evidence>
<dbReference type="AlphaFoldDB" id="A0A9E8S9W1"/>
<evidence type="ECO:0000256" key="4">
    <source>
        <dbReference type="ARBA" id="ARBA00021006"/>
    </source>
</evidence>
<gene>
    <name evidence="20" type="primary">ND4</name>
</gene>
<feature type="transmembrane region" description="Helical" evidence="16">
    <location>
        <begin position="147"/>
        <end position="165"/>
    </location>
</feature>
<feature type="transmembrane region" description="Helical" evidence="16">
    <location>
        <begin position="224"/>
        <end position="243"/>
    </location>
</feature>
<sequence>MLIFLICVLTLFTSAWLASIKNMWMIITTQAMIIGLCSMAWIHAQDHFQFMNSYFFIDKISSPLLLLTWWLITPTVLASEHQLSKEPISRQRAYIFTIILLQITILLAFMADNLFLFFILFEATLIPTLIVITRLGSQKERMLAGTYVLFYTLFSSINLLSALLYVYKMFGTLSMTLIKNMSFEFYPSACMLAFWFACFASFLTKMPLYGIHLWLPKAHVEAPIAGSMILAGALLKLGGYGILRMGALINDSFLPAATPFIIVSLFGVLLSTALSARQTDLKCMIAFSSVSHMGLVIAGSMLKTDWGIQGAMILMISHGLTSSAMFCLVNALYERTQSRTMMILQGTQIVIPLMAACWLLMVLMNMALPPFPNFFGELLIMCSLVEWSNKLFFILSSTVIFMTIFSLFILWSIQRKHLPPLTKLIPPIETREQMIFILHIVPLLLLLFKPFFSS</sequence>
<feature type="transmembrane region" description="Helical" evidence="16">
    <location>
        <begin position="308"/>
        <end position="329"/>
    </location>
</feature>
<evidence type="ECO:0000256" key="2">
    <source>
        <dbReference type="ARBA" id="ARBA00009025"/>
    </source>
</evidence>
<feature type="transmembrane region" description="Helical" evidence="16">
    <location>
        <begin position="255"/>
        <end position="276"/>
    </location>
</feature>
<keyword evidence="9 16" id="KW-0249">Electron transport</keyword>
<evidence type="ECO:0000256" key="11">
    <source>
        <dbReference type="ARBA" id="ARBA00023027"/>
    </source>
</evidence>
<geneLocation type="mitochondrion" evidence="20"/>
<dbReference type="InterPro" id="IPR003918">
    <property type="entry name" value="NADH_UbQ_OxRdtase"/>
</dbReference>
<evidence type="ECO:0000256" key="15">
    <source>
        <dbReference type="ARBA" id="ARBA00049551"/>
    </source>
</evidence>
<evidence type="ECO:0000256" key="1">
    <source>
        <dbReference type="ARBA" id="ARBA00004225"/>
    </source>
</evidence>
<evidence type="ECO:0000256" key="12">
    <source>
        <dbReference type="ARBA" id="ARBA00023075"/>
    </source>
</evidence>
<protein>
    <recommendedName>
        <fullName evidence="4 16">NADH-ubiquinone oxidoreductase chain 4</fullName>
        <ecNumber evidence="3 16">7.1.1.2</ecNumber>
    </recommendedName>
</protein>
<keyword evidence="6 16" id="KW-0679">Respiratory chain</keyword>
<dbReference type="GO" id="GO:0003954">
    <property type="term" value="F:NADH dehydrogenase activity"/>
    <property type="evidence" value="ECO:0007669"/>
    <property type="project" value="TreeGrafter"/>
</dbReference>
<keyword evidence="8" id="KW-1278">Translocase</keyword>
<evidence type="ECO:0000256" key="13">
    <source>
        <dbReference type="ARBA" id="ARBA00023128"/>
    </source>
</evidence>
<keyword evidence="13 16" id="KW-0496">Mitochondrion</keyword>
<name>A0A9E8S9W1_9NEOB</name>
<comment type="similarity">
    <text evidence="2 16">Belongs to the complex I subunit 4 family.</text>
</comment>
<organism evidence="20">
    <name type="scientific">Osteocephalus aff. leoniae DO-2022</name>
    <dbReference type="NCBI Taxonomy" id="2951407"/>
    <lineage>
        <taxon>Eukaryota</taxon>
        <taxon>Metazoa</taxon>
        <taxon>Chordata</taxon>
        <taxon>Craniata</taxon>
        <taxon>Vertebrata</taxon>
        <taxon>Euteleostomi</taxon>
        <taxon>Amphibia</taxon>
        <taxon>Batrachia</taxon>
        <taxon>Anura</taxon>
        <taxon>Neobatrachia</taxon>
        <taxon>Hyloidea</taxon>
        <taxon>Hylidae</taxon>
        <taxon>Hylinae</taxon>
        <taxon>Lophiohylini</taxon>
        <taxon>Osteocephalus</taxon>
    </lineage>
</organism>